<feature type="compositionally biased region" description="Low complexity" evidence="1">
    <location>
        <begin position="43"/>
        <end position="75"/>
    </location>
</feature>
<evidence type="ECO:0000256" key="2">
    <source>
        <dbReference type="SAM" id="SignalP"/>
    </source>
</evidence>
<feature type="signal peptide" evidence="2">
    <location>
        <begin position="1"/>
        <end position="18"/>
    </location>
</feature>
<feature type="region of interest" description="Disordered" evidence="1">
    <location>
        <begin position="170"/>
        <end position="191"/>
    </location>
</feature>
<organism evidence="3 4">
    <name type="scientific">Hypsibius exemplaris</name>
    <name type="common">Freshwater tardigrade</name>
    <dbReference type="NCBI Taxonomy" id="2072580"/>
    <lineage>
        <taxon>Eukaryota</taxon>
        <taxon>Metazoa</taxon>
        <taxon>Ecdysozoa</taxon>
        <taxon>Tardigrada</taxon>
        <taxon>Eutardigrada</taxon>
        <taxon>Parachela</taxon>
        <taxon>Hypsibioidea</taxon>
        <taxon>Hypsibiidae</taxon>
        <taxon>Hypsibius</taxon>
    </lineage>
</organism>
<name>A0A1W0X3G7_HYPEX</name>
<feature type="region of interest" description="Disordered" evidence="1">
    <location>
        <begin position="43"/>
        <end position="82"/>
    </location>
</feature>
<accession>A0A1W0X3G7</accession>
<feature type="compositionally biased region" description="Polar residues" evidence="1">
    <location>
        <begin position="206"/>
        <end position="228"/>
    </location>
</feature>
<protein>
    <submittedName>
        <fullName evidence="3">Uncharacterized protein</fullName>
    </submittedName>
</protein>
<keyword evidence="2" id="KW-0732">Signal</keyword>
<comment type="caution">
    <text evidence="3">The sequence shown here is derived from an EMBL/GenBank/DDBJ whole genome shotgun (WGS) entry which is preliminary data.</text>
</comment>
<feature type="chain" id="PRO_5012099565" evidence="2">
    <location>
        <begin position="19"/>
        <end position="327"/>
    </location>
</feature>
<evidence type="ECO:0000256" key="1">
    <source>
        <dbReference type="SAM" id="MobiDB-lite"/>
    </source>
</evidence>
<dbReference type="Proteomes" id="UP000192578">
    <property type="component" value="Unassembled WGS sequence"/>
</dbReference>
<feature type="compositionally biased region" description="Polar residues" evidence="1">
    <location>
        <begin position="268"/>
        <end position="284"/>
    </location>
</feature>
<gene>
    <name evidence="3" type="ORF">BV898_03883</name>
</gene>
<feature type="compositionally biased region" description="Low complexity" evidence="1">
    <location>
        <begin position="245"/>
        <end position="254"/>
    </location>
</feature>
<feature type="region of interest" description="Disordered" evidence="1">
    <location>
        <begin position="206"/>
        <end position="327"/>
    </location>
</feature>
<evidence type="ECO:0000313" key="4">
    <source>
        <dbReference type="Proteomes" id="UP000192578"/>
    </source>
</evidence>
<keyword evidence="4" id="KW-1185">Reference proteome</keyword>
<dbReference type="EMBL" id="MTYJ01000019">
    <property type="protein sequence ID" value="OQV22036.1"/>
    <property type="molecule type" value="Genomic_DNA"/>
</dbReference>
<feature type="compositionally biased region" description="Low complexity" evidence="1">
    <location>
        <begin position="300"/>
        <end position="327"/>
    </location>
</feature>
<sequence length="327" mass="32186">MVSLVLFLSMTLLGVSRAAFPAMPPFPQMGNFAALSQLQNLQKQGQSQGSSAATGDGSADFGSLQSQQSSNTLTNAKGTNSQAGSLGACSGGSCGISGAAQLTASGQSQKQGQLNNQNILGASGQLNLPNLFGNQLAINNATQQKQQQSQSQISGASVGQGSAALGNVSSVQNTEGQTGDKGANVSSSSLGQGLGSQVALSGAVQATGQNQNAKQEGNQASQNTNAGTNEGPLASGANALQHANQSQSQSQGEGAAVGQGSVGEGAINSAQSSNVNTSNKGTLVSSNSAGSAAGKGGLKLSGASSSSAQQANQKQQTLNLQQSSMNH</sequence>
<evidence type="ECO:0000313" key="3">
    <source>
        <dbReference type="EMBL" id="OQV22036.1"/>
    </source>
</evidence>
<dbReference type="AlphaFoldDB" id="A0A1W0X3G7"/>
<proteinExistence type="predicted"/>
<reference evidence="4" key="1">
    <citation type="submission" date="2017-01" db="EMBL/GenBank/DDBJ databases">
        <title>Comparative genomics of anhydrobiosis in the tardigrade Hypsibius dujardini.</title>
        <authorList>
            <person name="Yoshida Y."/>
            <person name="Koutsovoulos G."/>
            <person name="Laetsch D."/>
            <person name="Stevens L."/>
            <person name="Kumar S."/>
            <person name="Horikawa D."/>
            <person name="Ishino K."/>
            <person name="Komine S."/>
            <person name="Tomita M."/>
            <person name="Blaxter M."/>
            <person name="Arakawa K."/>
        </authorList>
    </citation>
    <scope>NUCLEOTIDE SEQUENCE [LARGE SCALE GENOMIC DNA]</scope>
    <source>
        <strain evidence="4">Z151</strain>
    </source>
</reference>